<sequence length="163" mass="18434">MATAFSKKPLTKQNLEQHSQLLPVQPATDAVTTWLEKVIAEEQTHRSSSRMSKTLADMQLKAGDVDIDDYLDCLEQGMRSSFTAATADADYLKMFEQQRPFMYIETPLERYLTPGSSDPSYFSRPTLANMGFRYGAKKSTDMTRDHVKATKEEVLHAPETSSR</sequence>
<dbReference type="AlphaFoldDB" id="A0A1L9PEZ2"/>
<accession>A0A1L9PEZ2</accession>
<dbReference type="GeneID" id="63732583"/>
<dbReference type="EMBL" id="KV878127">
    <property type="protein sequence ID" value="OJJ00098.1"/>
    <property type="molecule type" value="Genomic_DNA"/>
</dbReference>
<name>A0A1L9PEZ2_ASPVE</name>
<reference evidence="2" key="1">
    <citation type="journal article" date="2017" name="Genome Biol.">
        <title>Comparative genomics reveals high biological diversity and specific adaptations in the industrially and medically important fungal genus Aspergillus.</title>
        <authorList>
            <person name="de Vries R.P."/>
            <person name="Riley R."/>
            <person name="Wiebenga A."/>
            <person name="Aguilar-Osorio G."/>
            <person name="Amillis S."/>
            <person name="Uchima C.A."/>
            <person name="Anderluh G."/>
            <person name="Asadollahi M."/>
            <person name="Askin M."/>
            <person name="Barry K."/>
            <person name="Battaglia E."/>
            <person name="Bayram O."/>
            <person name="Benocci T."/>
            <person name="Braus-Stromeyer S.A."/>
            <person name="Caldana C."/>
            <person name="Canovas D."/>
            <person name="Cerqueira G.C."/>
            <person name="Chen F."/>
            <person name="Chen W."/>
            <person name="Choi C."/>
            <person name="Clum A."/>
            <person name="Dos Santos R.A."/>
            <person name="Damasio A.R."/>
            <person name="Diallinas G."/>
            <person name="Emri T."/>
            <person name="Fekete E."/>
            <person name="Flipphi M."/>
            <person name="Freyberg S."/>
            <person name="Gallo A."/>
            <person name="Gournas C."/>
            <person name="Habgood R."/>
            <person name="Hainaut M."/>
            <person name="Harispe M.L."/>
            <person name="Henrissat B."/>
            <person name="Hilden K.S."/>
            <person name="Hope R."/>
            <person name="Hossain A."/>
            <person name="Karabika E."/>
            <person name="Karaffa L."/>
            <person name="Karanyi Z."/>
            <person name="Krasevec N."/>
            <person name="Kuo A."/>
            <person name="Kusch H."/>
            <person name="LaButti K."/>
            <person name="Lagendijk E.L."/>
            <person name="Lapidus A."/>
            <person name="Levasseur A."/>
            <person name="Lindquist E."/>
            <person name="Lipzen A."/>
            <person name="Logrieco A.F."/>
            <person name="MacCabe A."/>
            <person name="Maekelae M.R."/>
            <person name="Malavazi I."/>
            <person name="Melin P."/>
            <person name="Meyer V."/>
            <person name="Mielnichuk N."/>
            <person name="Miskei M."/>
            <person name="Molnar A.P."/>
            <person name="Mule G."/>
            <person name="Ngan C.Y."/>
            <person name="Orejas M."/>
            <person name="Orosz E."/>
            <person name="Ouedraogo J.P."/>
            <person name="Overkamp K.M."/>
            <person name="Park H.-S."/>
            <person name="Perrone G."/>
            <person name="Piumi F."/>
            <person name="Punt P.J."/>
            <person name="Ram A.F."/>
            <person name="Ramon A."/>
            <person name="Rauscher S."/>
            <person name="Record E."/>
            <person name="Riano-Pachon D.M."/>
            <person name="Robert V."/>
            <person name="Roehrig J."/>
            <person name="Ruller R."/>
            <person name="Salamov A."/>
            <person name="Salih N.S."/>
            <person name="Samson R.A."/>
            <person name="Sandor E."/>
            <person name="Sanguinetti M."/>
            <person name="Schuetze T."/>
            <person name="Sepcic K."/>
            <person name="Shelest E."/>
            <person name="Sherlock G."/>
            <person name="Sophianopoulou V."/>
            <person name="Squina F.M."/>
            <person name="Sun H."/>
            <person name="Susca A."/>
            <person name="Todd R.B."/>
            <person name="Tsang A."/>
            <person name="Unkles S.E."/>
            <person name="van de Wiele N."/>
            <person name="van Rossen-Uffink D."/>
            <person name="Oliveira J.V."/>
            <person name="Vesth T.C."/>
            <person name="Visser J."/>
            <person name="Yu J.-H."/>
            <person name="Zhou M."/>
            <person name="Andersen M.R."/>
            <person name="Archer D.B."/>
            <person name="Baker S.E."/>
            <person name="Benoit I."/>
            <person name="Brakhage A.A."/>
            <person name="Braus G.H."/>
            <person name="Fischer R."/>
            <person name="Frisvad J.C."/>
            <person name="Goldman G.H."/>
            <person name="Houbraken J."/>
            <person name="Oakley B."/>
            <person name="Pocsi I."/>
            <person name="Scazzocchio C."/>
            <person name="Seiboth B."/>
            <person name="vanKuyk P.A."/>
            <person name="Wortman J."/>
            <person name="Dyer P.S."/>
            <person name="Grigoriev I.V."/>
        </authorList>
    </citation>
    <scope>NUCLEOTIDE SEQUENCE [LARGE SCALE GENOMIC DNA]</scope>
    <source>
        <strain evidence="2">CBS 583.65</strain>
    </source>
</reference>
<evidence type="ECO:0000313" key="2">
    <source>
        <dbReference type="Proteomes" id="UP000184073"/>
    </source>
</evidence>
<protein>
    <submittedName>
        <fullName evidence="1">Uncharacterized protein</fullName>
    </submittedName>
</protein>
<dbReference type="OrthoDB" id="4224309at2759"/>
<proteinExistence type="predicted"/>
<dbReference type="Proteomes" id="UP000184073">
    <property type="component" value="Unassembled WGS sequence"/>
</dbReference>
<keyword evidence="2" id="KW-1185">Reference proteome</keyword>
<dbReference type="STRING" id="1036611.A0A1L9PEZ2"/>
<evidence type="ECO:0000313" key="1">
    <source>
        <dbReference type="EMBL" id="OJJ00098.1"/>
    </source>
</evidence>
<dbReference type="VEuPathDB" id="FungiDB:ASPVEDRAFT_81677"/>
<dbReference type="RefSeq" id="XP_040665860.1">
    <property type="nucleotide sequence ID" value="XM_040817072.1"/>
</dbReference>
<organism evidence="1 2">
    <name type="scientific">Aspergillus versicolor CBS 583.65</name>
    <dbReference type="NCBI Taxonomy" id="1036611"/>
    <lineage>
        <taxon>Eukaryota</taxon>
        <taxon>Fungi</taxon>
        <taxon>Dikarya</taxon>
        <taxon>Ascomycota</taxon>
        <taxon>Pezizomycotina</taxon>
        <taxon>Eurotiomycetes</taxon>
        <taxon>Eurotiomycetidae</taxon>
        <taxon>Eurotiales</taxon>
        <taxon>Aspergillaceae</taxon>
        <taxon>Aspergillus</taxon>
        <taxon>Aspergillus subgen. Nidulantes</taxon>
    </lineage>
</organism>
<gene>
    <name evidence="1" type="ORF">ASPVEDRAFT_81677</name>
</gene>